<feature type="chain" id="PRO_5005291239" evidence="1">
    <location>
        <begin position="21"/>
        <end position="310"/>
    </location>
</feature>
<accession>A0A0J7LNN9</accession>
<dbReference type="EMBL" id="LFNG01000014">
    <property type="protein sequence ID" value="KMQ70690.1"/>
    <property type="molecule type" value="Genomic_DNA"/>
</dbReference>
<proteinExistence type="predicted"/>
<keyword evidence="3" id="KW-1185">Reference proteome</keyword>
<sequence length="310" mass="34238">MKTIKLIALILAFTPLSFFAQDDTGIEISTAAGSSDLAQTYSSLIENKLGSLLAQNGIVRGINSQFEISTDFNVLNTKTAGGAPPMYIYEIMFTTKIMNIVDKNTYAQVSKVSNGVGNTLAKAVNNAINQMNFNTPEYQNFLADAKTKIVNYYTKNCSTIINEVNMLEKTNQYDFALYKLTSIPSAAKSCYSQAMAKAQAVYVKKINYECKSNLAQAKMEWSKNPNAEGAEAATAYLSQIDPSSSCFKEVEAFSKTVGTRMKEIDGREWNVYYEKEVGLEKDRIQAIKEIGKAFGAGQPKQVIHNTKIKL</sequence>
<evidence type="ECO:0000256" key="1">
    <source>
        <dbReference type="SAM" id="SignalP"/>
    </source>
</evidence>
<reference evidence="2 3" key="1">
    <citation type="journal article" date="2004" name="Int. J. Syst. Evol. Microbiol.">
        <title>Kaistella koreensis gen. nov., sp. nov., a novel member of the Chryseobacterium-Bergeyella-Riemerella branch.</title>
        <authorList>
            <person name="Kim M.K."/>
            <person name="Im W.T."/>
            <person name="Shin Y.K."/>
            <person name="Lim J.H."/>
            <person name="Kim S.H."/>
            <person name="Lee B.C."/>
            <person name="Park M.Y."/>
            <person name="Lee K.Y."/>
            <person name="Lee S.T."/>
        </authorList>
    </citation>
    <scope>NUCLEOTIDE SEQUENCE [LARGE SCALE GENOMIC DNA]</scope>
    <source>
        <strain evidence="2 3">CCUG 49689</strain>
    </source>
</reference>
<feature type="signal peptide" evidence="1">
    <location>
        <begin position="1"/>
        <end position="20"/>
    </location>
</feature>
<comment type="caution">
    <text evidence="2">The sequence shown here is derived from an EMBL/GenBank/DDBJ whole genome shotgun (WGS) entry which is preliminary data.</text>
</comment>
<dbReference type="AlphaFoldDB" id="A0A0J7LNN9"/>
<evidence type="ECO:0000313" key="3">
    <source>
        <dbReference type="Proteomes" id="UP000035900"/>
    </source>
</evidence>
<gene>
    <name evidence="2" type="ORF">ACM44_11050</name>
</gene>
<keyword evidence="1" id="KW-0732">Signal</keyword>
<organism evidence="2 3">
    <name type="scientific">Chryseobacterium koreense CCUG 49689</name>
    <dbReference type="NCBI Taxonomy" id="1304281"/>
    <lineage>
        <taxon>Bacteria</taxon>
        <taxon>Pseudomonadati</taxon>
        <taxon>Bacteroidota</taxon>
        <taxon>Flavobacteriia</taxon>
        <taxon>Flavobacteriales</taxon>
        <taxon>Weeksellaceae</taxon>
        <taxon>Chryseobacterium group</taxon>
        <taxon>Chryseobacterium</taxon>
    </lineage>
</organism>
<dbReference type="OrthoDB" id="1049190at2"/>
<name>A0A0J7LNN9_9FLAO</name>
<dbReference type="STRING" id="1304281.ACM44_11050"/>
<protein>
    <submittedName>
        <fullName evidence="2">Uncharacterized protein</fullName>
    </submittedName>
</protein>
<dbReference type="RefSeq" id="WP_048500106.1">
    <property type="nucleotide sequence ID" value="NZ_LFNG01000014.1"/>
</dbReference>
<evidence type="ECO:0000313" key="2">
    <source>
        <dbReference type="EMBL" id="KMQ70690.1"/>
    </source>
</evidence>
<dbReference type="PATRIC" id="fig|1304281.5.peg.2376"/>
<dbReference type="Proteomes" id="UP000035900">
    <property type="component" value="Unassembled WGS sequence"/>
</dbReference>